<evidence type="ECO:0000256" key="1">
    <source>
        <dbReference type="SAM" id="Phobius"/>
    </source>
</evidence>
<evidence type="ECO:0000313" key="2">
    <source>
        <dbReference type="EMBL" id="MPM80709.1"/>
    </source>
</evidence>
<dbReference type="AlphaFoldDB" id="A0A645CUZ7"/>
<keyword evidence="1" id="KW-0472">Membrane</keyword>
<gene>
    <name evidence="2" type="ORF">SDC9_127759</name>
</gene>
<name>A0A645CUZ7_9ZZZZ</name>
<sequence length="105" mass="11111">MALNGVSYAAWIAGTALGYAVGTVLPETVQISLGVGLYAMFTAILIPEIRKSMTALCLAGFSGLVYFILDALEFFPDGWKLITAIIVGSSAGPFLLKDSYEGEKI</sequence>
<accession>A0A645CUZ7</accession>
<feature type="transmembrane region" description="Helical" evidence="1">
    <location>
        <begin position="28"/>
        <end position="46"/>
    </location>
</feature>
<feature type="transmembrane region" description="Helical" evidence="1">
    <location>
        <begin position="53"/>
        <end position="72"/>
    </location>
</feature>
<organism evidence="2">
    <name type="scientific">bioreactor metagenome</name>
    <dbReference type="NCBI Taxonomy" id="1076179"/>
    <lineage>
        <taxon>unclassified sequences</taxon>
        <taxon>metagenomes</taxon>
        <taxon>ecological metagenomes</taxon>
    </lineage>
</organism>
<protein>
    <submittedName>
        <fullName evidence="2">Uncharacterized protein</fullName>
    </submittedName>
</protein>
<keyword evidence="1" id="KW-1133">Transmembrane helix</keyword>
<proteinExistence type="predicted"/>
<keyword evidence="1" id="KW-0812">Transmembrane</keyword>
<comment type="caution">
    <text evidence="2">The sequence shown here is derived from an EMBL/GenBank/DDBJ whole genome shotgun (WGS) entry which is preliminary data.</text>
</comment>
<dbReference type="EMBL" id="VSSQ01030251">
    <property type="protein sequence ID" value="MPM80709.1"/>
    <property type="molecule type" value="Genomic_DNA"/>
</dbReference>
<reference evidence="2" key="1">
    <citation type="submission" date="2019-08" db="EMBL/GenBank/DDBJ databases">
        <authorList>
            <person name="Kucharzyk K."/>
            <person name="Murdoch R.W."/>
            <person name="Higgins S."/>
            <person name="Loffler F."/>
        </authorList>
    </citation>
    <scope>NUCLEOTIDE SEQUENCE</scope>
</reference>